<feature type="compositionally biased region" description="Basic and acidic residues" evidence="1">
    <location>
        <begin position="55"/>
        <end position="73"/>
    </location>
</feature>
<evidence type="ECO:0000313" key="3">
    <source>
        <dbReference type="Proteomes" id="UP000819052"/>
    </source>
</evidence>
<dbReference type="RefSeq" id="WP_167077354.1">
    <property type="nucleotide sequence ID" value="NZ_VVIW01000008.1"/>
</dbReference>
<name>A0ABX0M999_9BURK</name>
<evidence type="ECO:0008006" key="4">
    <source>
        <dbReference type="Google" id="ProtNLM"/>
    </source>
</evidence>
<accession>A0ABX0M999</accession>
<dbReference type="EMBL" id="VVIW01000008">
    <property type="protein sequence ID" value="NHZ41590.1"/>
    <property type="molecule type" value="Genomic_DNA"/>
</dbReference>
<feature type="region of interest" description="Disordered" evidence="1">
    <location>
        <begin position="1"/>
        <end position="80"/>
    </location>
</feature>
<evidence type="ECO:0000256" key="1">
    <source>
        <dbReference type="SAM" id="MobiDB-lite"/>
    </source>
</evidence>
<keyword evidence="3" id="KW-1185">Reference proteome</keyword>
<comment type="caution">
    <text evidence="2">The sequence shown here is derived from an EMBL/GenBank/DDBJ whole genome shotgun (WGS) entry which is preliminary data.</text>
</comment>
<protein>
    <recommendedName>
        <fullName evidence="4">Flagellar hook-length control protein FliK</fullName>
    </recommendedName>
</protein>
<dbReference type="Proteomes" id="UP000819052">
    <property type="component" value="Unassembled WGS sequence"/>
</dbReference>
<sequence>MTIEIRARTPTPAREDDPAPPVRRRPPPYAPRAQPQAATPTPAPARSAVPPARARTREAQSSRQSDQRRDPPGHEPAGVNVPTHAAALREHCADSGDDGAGAHAGAAGATGAGQACADFDAQAELEAGLHGLEGRQGIFELLLPGGQSIGVVVQSAPGSIHFLLSAGGGALEQRLRKNRMELERRLQQRMQKDVRIALL</sequence>
<evidence type="ECO:0000313" key="2">
    <source>
        <dbReference type="EMBL" id="NHZ41590.1"/>
    </source>
</evidence>
<gene>
    <name evidence="2" type="ORF">F1609_15690</name>
</gene>
<organism evidence="2 3">
    <name type="scientific">Massilia aquatica</name>
    <dbReference type="NCBI Taxonomy" id="2609000"/>
    <lineage>
        <taxon>Bacteria</taxon>
        <taxon>Pseudomonadati</taxon>
        <taxon>Pseudomonadota</taxon>
        <taxon>Betaproteobacteria</taxon>
        <taxon>Burkholderiales</taxon>
        <taxon>Oxalobacteraceae</taxon>
        <taxon>Telluria group</taxon>
        <taxon>Massilia</taxon>
    </lineage>
</organism>
<proteinExistence type="predicted"/>
<reference evidence="2 3" key="1">
    <citation type="submission" date="2019-09" db="EMBL/GenBank/DDBJ databases">
        <title>Taxonomy of Antarctic Massilia spp.: description of Massilia rubra sp. nov., Massilia aquatica sp. nov., Massilia mucilaginosa sp. nov., Massilia frigida sp. nov. isolated from streams, lakes and regoliths.</title>
        <authorList>
            <person name="Holochova P."/>
            <person name="Sedlacek I."/>
            <person name="Kralova S."/>
            <person name="Maslanova I."/>
            <person name="Busse H.-J."/>
            <person name="Stankova E."/>
            <person name="Vrbovska V."/>
            <person name="Kovarovic V."/>
            <person name="Bartak M."/>
            <person name="Svec P."/>
            <person name="Pantucek R."/>
        </authorList>
    </citation>
    <scope>NUCLEOTIDE SEQUENCE [LARGE SCALE GENOMIC DNA]</scope>
    <source>
        <strain evidence="2 3">CCM 8693</strain>
    </source>
</reference>
<feature type="compositionally biased region" description="Low complexity" evidence="1">
    <location>
        <begin position="31"/>
        <end position="53"/>
    </location>
</feature>